<keyword evidence="3" id="KW-1185">Reference proteome</keyword>
<dbReference type="OrthoDB" id="5653276at2"/>
<dbReference type="PATRIC" id="fig|66969.6.peg.1728"/>
<protein>
    <submittedName>
        <fullName evidence="2">Uncharacterized protein</fullName>
    </submittedName>
</protein>
<dbReference type="AlphaFoldDB" id="A0A0W1ABR9"/>
<sequence length="333" mass="37722">MTQAKVTFWAEKPAEEYFVVKQKKGSEAISPINALHDHLSNAIYQLFGVCTPDFYIGNYNKKLSLISNIMRGYQDLVEWLKGGEAAIEEINKCQKVDDCVTAYIKAENGLSVIDKESLLAAAIVLEDTDVLGAGLRNIGLIKFFGKHKIVKIDPSSTVFDTTKENIETALKEFESNLSLSDPLIYKPFSFNRVYNNPKSVLGNLHFSEFFHDINKGKLVKELTKFANLDEKSIRNLVLRDEYFDLLSVDKKDPYLEQITYILLRKKDILRKVLNCPEITFTPPAPPQVFIKDLELGEPIEQIKHGASMPLKVKGTKSPSYLEESKSQETLYTT</sequence>
<name>A0A0W1ABR9_9GAMM</name>
<dbReference type="RefSeq" id="WP_058480281.1">
    <property type="nucleotide sequence ID" value="NZ_CAAAIQ010000015.1"/>
</dbReference>
<proteinExistence type="predicted"/>
<dbReference type="EMBL" id="LNZB01000038">
    <property type="protein sequence ID" value="KTD78814.1"/>
    <property type="molecule type" value="Genomic_DNA"/>
</dbReference>
<reference evidence="2 3" key="1">
    <citation type="submission" date="2015-11" db="EMBL/GenBank/DDBJ databases">
        <title>Genomic analysis of 38 Legionella species identifies large and diverse effector repertoires.</title>
        <authorList>
            <person name="Burstein D."/>
            <person name="Amaro F."/>
            <person name="Zusman T."/>
            <person name="Lifshitz Z."/>
            <person name="Cohen O."/>
            <person name="Gilbert J.A."/>
            <person name="Pupko T."/>
            <person name="Shuman H.A."/>
            <person name="Segal G."/>
        </authorList>
    </citation>
    <scope>NUCLEOTIDE SEQUENCE [LARGE SCALE GENOMIC DNA]</scope>
    <source>
        <strain evidence="2 3">ATCC 51914</strain>
    </source>
</reference>
<accession>A0A0W1ABR9</accession>
<dbReference type="Proteomes" id="UP000054729">
    <property type="component" value="Unassembled WGS sequence"/>
</dbReference>
<gene>
    <name evidence="2" type="ORF">Lwal_1584</name>
</gene>
<comment type="caution">
    <text evidence="2">The sequence shown here is derived from an EMBL/GenBank/DDBJ whole genome shotgun (WGS) entry which is preliminary data.</text>
</comment>
<evidence type="ECO:0000313" key="3">
    <source>
        <dbReference type="Proteomes" id="UP000054729"/>
    </source>
</evidence>
<evidence type="ECO:0000313" key="2">
    <source>
        <dbReference type="EMBL" id="KTD78814.1"/>
    </source>
</evidence>
<organism evidence="2 3">
    <name type="scientific">Legionella waltersii</name>
    <dbReference type="NCBI Taxonomy" id="66969"/>
    <lineage>
        <taxon>Bacteria</taxon>
        <taxon>Pseudomonadati</taxon>
        <taxon>Pseudomonadota</taxon>
        <taxon>Gammaproteobacteria</taxon>
        <taxon>Legionellales</taxon>
        <taxon>Legionellaceae</taxon>
        <taxon>Legionella</taxon>
    </lineage>
</organism>
<dbReference type="STRING" id="66969.Lwal_1584"/>
<evidence type="ECO:0000256" key="1">
    <source>
        <dbReference type="SAM" id="MobiDB-lite"/>
    </source>
</evidence>
<feature type="region of interest" description="Disordered" evidence="1">
    <location>
        <begin position="314"/>
        <end position="333"/>
    </location>
</feature>